<dbReference type="SUPFAM" id="SSF52266">
    <property type="entry name" value="SGNH hydrolase"/>
    <property type="match status" value="1"/>
</dbReference>
<evidence type="ECO:0000313" key="3">
    <source>
        <dbReference type="Proteomes" id="UP001307760"/>
    </source>
</evidence>
<accession>A0ABU7NKY0</accession>
<dbReference type="EC" id="3.1.-.-" evidence="2"/>
<dbReference type="InterPro" id="IPR051532">
    <property type="entry name" value="Ester_Hydrolysis_Enzymes"/>
</dbReference>
<keyword evidence="3" id="KW-1185">Reference proteome</keyword>
<evidence type="ECO:0000259" key="1">
    <source>
        <dbReference type="Pfam" id="PF13472"/>
    </source>
</evidence>
<dbReference type="InterPro" id="IPR013830">
    <property type="entry name" value="SGNH_hydro"/>
</dbReference>
<dbReference type="Gene3D" id="3.40.50.1110">
    <property type="entry name" value="SGNH hydrolase"/>
    <property type="match status" value="1"/>
</dbReference>
<keyword evidence="2" id="KW-0378">Hydrolase</keyword>
<dbReference type="GO" id="GO:0016787">
    <property type="term" value="F:hydrolase activity"/>
    <property type="evidence" value="ECO:0007669"/>
    <property type="project" value="UniProtKB-KW"/>
</dbReference>
<dbReference type="PANTHER" id="PTHR30383:SF5">
    <property type="entry name" value="SGNH HYDROLASE-TYPE ESTERASE DOMAIN-CONTAINING PROTEIN"/>
    <property type="match status" value="1"/>
</dbReference>
<feature type="domain" description="SGNH hydrolase-type esterase" evidence="1">
    <location>
        <begin position="343"/>
        <end position="526"/>
    </location>
</feature>
<evidence type="ECO:0000313" key="2">
    <source>
        <dbReference type="EMBL" id="MEE4419509.1"/>
    </source>
</evidence>
<dbReference type="PANTHER" id="PTHR30383">
    <property type="entry name" value="THIOESTERASE 1/PROTEASE 1/LYSOPHOSPHOLIPASE L1"/>
    <property type="match status" value="1"/>
</dbReference>
<organism evidence="2 3">
    <name type="scientific">Streptomyces bugieae</name>
    <dbReference type="NCBI Taxonomy" id="3098223"/>
    <lineage>
        <taxon>Bacteria</taxon>
        <taxon>Bacillati</taxon>
        <taxon>Actinomycetota</taxon>
        <taxon>Actinomycetes</taxon>
        <taxon>Kitasatosporales</taxon>
        <taxon>Streptomycetaceae</taxon>
        <taxon>Streptomyces</taxon>
    </lineage>
</organism>
<dbReference type="InterPro" id="IPR036514">
    <property type="entry name" value="SGNH_hydro_sf"/>
</dbReference>
<comment type="caution">
    <text evidence="2">The sequence shown here is derived from an EMBL/GenBank/DDBJ whole genome shotgun (WGS) entry which is preliminary data.</text>
</comment>
<protein>
    <submittedName>
        <fullName evidence="2">SGNH/GDSL hydrolase family protein</fullName>
        <ecNumber evidence="2">3.1.-.-</ecNumber>
    </submittedName>
</protein>
<gene>
    <name evidence="2" type="ORF">V2J85_09110</name>
</gene>
<dbReference type="Pfam" id="PF13472">
    <property type="entry name" value="Lipase_GDSL_2"/>
    <property type="match status" value="1"/>
</dbReference>
<dbReference type="RefSeq" id="WP_330821166.1">
    <property type="nucleotide sequence ID" value="NZ_JAZBJP010000002.1"/>
</dbReference>
<sequence length="543" mass="56440">MARHSFGGSPADIAMERVSSALVIRGGATGTVWDAATGGNQLTDLTDMAGSAITQIVSDDNGGVQFYGPDTVTRCWVDFGFGRYLMQANDLGADVEALRTSVNSSISTLTTAVSGVLSQTTVDAKGDLLVGSANDAIARLGVGASGQQLVADSLAATGVRWSNAWRRRHLPDQLTAESLSTLTPTITTTQQSTSTIASAQALLPPDTGPFLYLGAGAFTYGTGTPDSSYYLPTSRYPNTYASGQANWAVSFWTDASQFEIKFKYVSSTATMYRLTVDGRKLTDLMQSSGGTTVGSSHVLKVSFGSSTPRLIRFDFTTMPFGGLFLAPGATAWKPQARGGRLGILGDSISDGSAQNTGAGTGTWTYRLARLLGVDDVWDQSRGGTGYITPGSYATLANRVAGDITPYSFDRLIVWAGYNDNGGVQSDIATAASSLFATLKTATAPNAEIIVIGCHSPTGSPATSITNTDNTIKTAATAAGLSFISPLSGSVYDGAGNLVATQGAWITAANASAYIGADNVHPTDAGHVYLSRRIYGALRALMPA</sequence>
<dbReference type="EMBL" id="JAZBJP010000002">
    <property type="protein sequence ID" value="MEE4419509.1"/>
    <property type="molecule type" value="Genomic_DNA"/>
</dbReference>
<name>A0ABU7NKY0_9ACTN</name>
<proteinExistence type="predicted"/>
<dbReference type="Proteomes" id="UP001307760">
    <property type="component" value="Unassembled WGS sequence"/>
</dbReference>
<dbReference type="CDD" id="cd00229">
    <property type="entry name" value="SGNH_hydrolase"/>
    <property type="match status" value="1"/>
</dbReference>
<reference evidence="2 3" key="1">
    <citation type="submission" date="2023-12" db="EMBL/GenBank/DDBJ databases">
        <title>30 novel species of actinomycetes from the DSMZ collection.</title>
        <authorList>
            <person name="Nouioui I."/>
        </authorList>
    </citation>
    <scope>NUCLEOTIDE SEQUENCE [LARGE SCALE GENOMIC DNA]</scope>
    <source>
        <strain evidence="2 3">DSM 41528</strain>
    </source>
</reference>